<dbReference type="PANTHER" id="PTHR35312:SF1">
    <property type="entry name" value="OS07G0641800 PROTEIN"/>
    <property type="match status" value="1"/>
</dbReference>
<proteinExistence type="predicted"/>
<gene>
    <name evidence="2" type="primary">LOC111020658</name>
</gene>
<dbReference type="KEGG" id="mcha:111020658"/>
<evidence type="ECO:0000313" key="2">
    <source>
        <dbReference type="RefSeq" id="XP_022153065.1"/>
    </source>
</evidence>
<dbReference type="PANTHER" id="PTHR35312">
    <property type="entry name" value="OS07G0641800 PROTEIN"/>
    <property type="match status" value="1"/>
</dbReference>
<dbReference type="AlphaFoldDB" id="A0A6J1DFR3"/>
<sequence>MDEFEFRRLLHLFPVVRSRDFHAETDLCGESASKSPKCEVGGWQDAWNEDKEKSKIQGLDLHDAFWKKLKLAAEKKVGEEEAEKFCSSFQQIHSRLVNEELDLDAARSFLEAFSSVD</sequence>
<organism evidence="1 2">
    <name type="scientific">Momordica charantia</name>
    <name type="common">Bitter gourd</name>
    <name type="synonym">Balsam pear</name>
    <dbReference type="NCBI Taxonomy" id="3673"/>
    <lineage>
        <taxon>Eukaryota</taxon>
        <taxon>Viridiplantae</taxon>
        <taxon>Streptophyta</taxon>
        <taxon>Embryophyta</taxon>
        <taxon>Tracheophyta</taxon>
        <taxon>Spermatophyta</taxon>
        <taxon>Magnoliopsida</taxon>
        <taxon>eudicotyledons</taxon>
        <taxon>Gunneridae</taxon>
        <taxon>Pentapetalae</taxon>
        <taxon>rosids</taxon>
        <taxon>fabids</taxon>
        <taxon>Cucurbitales</taxon>
        <taxon>Cucurbitaceae</taxon>
        <taxon>Momordiceae</taxon>
        <taxon>Momordica</taxon>
    </lineage>
</organism>
<evidence type="ECO:0000313" key="1">
    <source>
        <dbReference type="Proteomes" id="UP000504603"/>
    </source>
</evidence>
<keyword evidence="1" id="KW-1185">Reference proteome</keyword>
<reference evidence="2" key="1">
    <citation type="submission" date="2025-08" db="UniProtKB">
        <authorList>
            <consortium name="RefSeq"/>
        </authorList>
    </citation>
    <scope>IDENTIFICATION</scope>
    <source>
        <strain evidence="2">OHB3-1</strain>
    </source>
</reference>
<accession>A0A6J1DFR3</accession>
<protein>
    <submittedName>
        <fullName evidence="2">Uncharacterized protein LOC111020658</fullName>
    </submittedName>
</protein>
<dbReference type="OrthoDB" id="1932122at2759"/>
<dbReference type="RefSeq" id="XP_022153065.1">
    <property type="nucleotide sequence ID" value="XM_022297373.1"/>
</dbReference>
<dbReference type="Proteomes" id="UP000504603">
    <property type="component" value="Unplaced"/>
</dbReference>
<dbReference type="GeneID" id="111020658"/>
<name>A0A6J1DFR3_MOMCH</name>